<keyword evidence="3" id="KW-0863">Zinc-finger</keyword>
<dbReference type="GO" id="GO:0008270">
    <property type="term" value="F:zinc ion binding"/>
    <property type="evidence" value="ECO:0007669"/>
    <property type="project" value="UniProtKB-KW"/>
</dbReference>
<dbReference type="Pfam" id="PF16041">
    <property type="entry name" value="APD1-4_M"/>
    <property type="match status" value="1"/>
</dbReference>
<dbReference type="Pfam" id="PF16040">
    <property type="entry name" value="APD1-4_N"/>
    <property type="match status" value="1"/>
</dbReference>
<dbReference type="PANTHER" id="PTHR12203:SF35">
    <property type="entry name" value="PROTEIN O-GLUCOSYLTRANSFERASE 1"/>
    <property type="match status" value="1"/>
</dbReference>
<feature type="region of interest" description="Disordered" evidence="4">
    <location>
        <begin position="821"/>
        <end position="841"/>
    </location>
</feature>
<protein>
    <recommendedName>
        <fullName evidence="6">RING-type domain-containing protein</fullName>
    </recommendedName>
</protein>
<feature type="transmembrane region" description="Helical" evidence="5">
    <location>
        <begin position="218"/>
        <end position="236"/>
    </location>
</feature>
<evidence type="ECO:0000256" key="3">
    <source>
        <dbReference type="PROSITE-ProRule" id="PRU00175"/>
    </source>
</evidence>
<dbReference type="SMART" id="SM00184">
    <property type="entry name" value="RING"/>
    <property type="match status" value="1"/>
</dbReference>
<comment type="caution">
    <text evidence="7">The sequence shown here is derived from an EMBL/GenBank/DDBJ whole genome shotgun (WGS) entry which is preliminary data.</text>
</comment>
<name>A0AAP0RQA4_LIQFO</name>
<evidence type="ECO:0000256" key="2">
    <source>
        <dbReference type="ARBA" id="ARBA00022679"/>
    </source>
</evidence>
<dbReference type="InterPro" id="IPR032008">
    <property type="entry name" value="APD1-4_N"/>
</dbReference>
<dbReference type="SUPFAM" id="SSF57850">
    <property type="entry name" value="RING/U-box"/>
    <property type="match status" value="1"/>
</dbReference>
<evidence type="ECO:0000256" key="4">
    <source>
        <dbReference type="SAM" id="MobiDB-lite"/>
    </source>
</evidence>
<keyword evidence="2" id="KW-0808">Transferase</keyword>
<sequence>MVGRRPRCEMMSGHASSCLSHFGSSVQEIDQSKTGPMLYGFYKPPPLDVKITWSETHDASIQASLHKEWIFFLNKGSAVDISYNVEYPRSSPLSLVIAQSRESLVEWVDDPSYPNTTLSWNIIYGSGKIQQEIFTSSNYYIAVGNLNSEDVEVQLNFTIEAFVYNTTQAYYKCYLSNRLCSLKLFLLRANAAVLTSPGSEQGKPDDNWYLKLSYGARWITYFAGSGVMTVLLLLAFRFCNIFHPVSGDGTGFQAGEVGSERAPLLSPKDDDLSSWGSSYDSISHDEEDLEEWRAAGSIEGKQLKEGENNTRRLCVICFDAPRDCFFLPCGHCAACFTCGTRIAEEAGNCPICRRTMKKPLRGPCAWTIIRARRSRPRSNQCGVDPTDGDPVREREKVENFASHTKTVAGHNLKPTPWHLFEPKTFNDEPRYARASKIIRCSYLKCRYSANIELQRRRLQSQSSQSVLKCPDFFKWIHNDLQPWATTRISLTHLMEAKKFAAFRVVIVGGRLYVDSYYACVQSRAMFTVWGLLQLLRRYPGMVPDVDFMFDCMDKPAINRTEHGSPPPPLFRYCTTADHFDIPFPDWSFWGWPETNLGPWDEELKSIKLGSRARSWANKSPRAYWKGNPDVQSPVRTTLLQCNDSKMWGAEIMRQDWVAEEKGGFEQSKLSKQCNHRYKIYAEGYAWSVSLKYIMSCGSLTLIITPLYQDFFSRGLIPKKNYWPISPTDLCQSIKSAVDWGNENLSKAEVIGKGGQNFMENLSMDRVYDYMYHLLTEYSKLQDFKPIPPSSALEVCVESLLCLADPKQRQFLERSTTFPSPAPPCILQPVDGDLNKSPLTSN</sequence>
<evidence type="ECO:0000259" key="6">
    <source>
        <dbReference type="PROSITE" id="PS50089"/>
    </source>
</evidence>
<dbReference type="GO" id="GO:0016740">
    <property type="term" value="F:transferase activity"/>
    <property type="evidence" value="ECO:0007669"/>
    <property type="project" value="UniProtKB-KW"/>
</dbReference>
<dbReference type="PANTHER" id="PTHR12203">
    <property type="entry name" value="KDEL LYS-ASP-GLU-LEU CONTAINING - RELATED"/>
    <property type="match status" value="1"/>
</dbReference>
<dbReference type="InterPro" id="IPR013083">
    <property type="entry name" value="Znf_RING/FYVE/PHD"/>
</dbReference>
<proteinExistence type="inferred from homology"/>
<keyword evidence="3" id="KW-0479">Metal-binding</keyword>
<dbReference type="Pfam" id="PF05686">
    <property type="entry name" value="Glyco_transf_90"/>
    <property type="match status" value="1"/>
</dbReference>
<dbReference type="EMBL" id="JBBPBK010000008">
    <property type="protein sequence ID" value="KAK9280355.1"/>
    <property type="molecule type" value="Genomic_DNA"/>
</dbReference>
<evidence type="ECO:0000256" key="5">
    <source>
        <dbReference type="SAM" id="Phobius"/>
    </source>
</evidence>
<evidence type="ECO:0000313" key="7">
    <source>
        <dbReference type="EMBL" id="KAK9280355.1"/>
    </source>
</evidence>
<keyword evidence="8" id="KW-1185">Reference proteome</keyword>
<evidence type="ECO:0000256" key="1">
    <source>
        <dbReference type="ARBA" id="ARBA00010118"/>
    </source>
</evidence>
<reference evidence="7 8" key="1">
    <citation type="journal article" date="2024" name="Plant J.">
        <title>Genome sequences and population genomics reveal climatic adaptation and genomic divergence between two closely related sweetgum species.</title>
        <authorList>
            <person name="Xu W.Q."/>
            <person name="Ren C.Q."/>
            <person name="Zhang X.Y."/>
            <person name="Comes H.P."/>
            <person name="Liu X.H."/>
            <person name="Li Y.G."/>
            <person name="Kettle C.J."/>
            <person name="Jalonen R."/>
            <person name="Gaisberger H."/>
            <person name="Ma Y.Z."/>
            <person name="Qiu Y.X."/>
        </authorList>
    </citation>
    <scope>NUCLEOTIDE SEQUENCE [LARGE SCALE GENOMIC DNA]</scope>
    <source>
        <strain evidence="7">Hangzhou</strain>
    </source>
</reference>
<dbReference type="AlphaFoldDB" id="A0AAP0RQA4"/>
<dbReference type="InterPro" id="IPR051091">
    <property type="entry name" value="O-Glucosyltr/Glycosyltrsf_90"/>
</dbReference>
<organism evidence="7 8">
    <name type="scientific">Liquidambar formosana</name>
    <name type="common">Formosan gum</name>
    <dbReference type="NCBI Taxonomy" id="63359"/>
    <lineage>
        <taxon>Eukaryota</taxon>
        <taxon>Viridiplantae</taxon>
        <taxon>Streptophyta</taxon>
        <taxon>Embryophyta</taxon>
        <taxon>Tracheophyta</taxon>
        <taxon>Spermatophyta</taxon>
        <taxon>Magnoliopsida</taxon>
        <taxon>eudicotyledons</taxon>
        <taxon>Gunneridae</taxon>
        <taxon>Pentapetalae</taxon>
        <taxon>Saxifragales</taxon>
        <taxon>Altingiaceae</taxon>
        <taxon>Liquidambar</taxon>
    </lineage>
</organism>
<dbReference type="InterPro" id="IPR006598">
    <property type="entry name" value="CAP10"/>
</dbReference>
<keyword evidence="5" id="KW-1133">Transmembrane helix</keyword>
<dbReference type="SMART" id="SM00672">
    <property type="entry name" value="CAP10"/>
    <property type="match status" value="1"/>
</dbReference>
<feature type="domain" description="RING-type" evidence="6">
    <location>
        <begin position="314"/>
        <end position="353"/>
    </location>
</feature>
<dbReference type="InterPro" id="IPR032010">
    <property type="entry name" value="APD1-4_M"/>
</dbReference>
<dbReference type="Pfam" id="PF13920">
    <property type="entry name" value="zf-C3HC4_3"/>
    <property type="match status" value="1"/>
</dbReference>
<comment type="similarity">
    <text evidence="1">Belongs to the glycosyltransferase 90 family.</text>
</comment>
<dbReference type="InterPro" id="IPR001841">
    <property type="entry name" value="Znf_RING"/>
</dbReference>
<accession>A0AAP0RQA4</accession>
<evidence type="ECO:0000313" key="8">
    <source>
        <dbReference type="Proteomes" id="UP001415857"/>
    </source>
</evidence>
<keyword evidence="5" id="KW-0812">Transmembrane</keyword>
<gene>
    <name evidence="7" type="ORF">L1049_014044</name>
</gene>
<keyword evidence="3" id="KW-0862">Zinc</keyword>
<dbReference type="Gene3D" id="3.30.40.10">
    <property type="entry name" value="Zinc/RING finger domain, C3HC4 (zinc finger)"/>
    <property type="match status" value="1"/>
</dbReference>
<keyword evidence="5" id="KW-0472">Membrane</keyword>
<dbReference type="Proteomes" id="UP001415857">
    <property type="component" value="Unassembled WGS sequence"/>
</dbReference>
<dbReference type="PROSITE" id="PS50089">
    <property type="entry name" value="ZF_RING_2"/>
    <property type="match status" value="1"/>
</dbReference>